<accession>A0A1H8ZWI8</accession>
<dbReference type="InterPro" id="IPR036390">
    <property type="entry name" value="WH_DNA-bd_sf"/>
</dbReference>
<organism evidence="1 2">
    <name type="scientific">Natrinema salaciae</name>
    <dbReference type="NCBI Taxonomy" id="1186196"/>
    <lineage>
        <taxon>Archaea</taxon>
        <taxon>Methanobacteriati</taxon>
        <taxon>Methanobacteriota</taxon>
        <taxon>Stenosarchaea group</taxon>
        <taxon>Halobacteria</taxon>
        <taxon>Halobacteriales</taxon>
        <taxon>Natrialbaceae</taxon>
        <taxon>Natrinema</taxon>
    </lineage>
</organism>
<dbReference type="EMBL" id="FOFD01000001">
    <property type="protein sequence ID" value="SEP68641.1"/>
    <property type="molecule type" value="Genomic_DNA"/>
</dbReference>
<dbReference type="Gene3D" id="1.10.10.10">
    <property type="entry name" value="Winged helix-like DNA-binding domain superfamily/Winged helix DNA-binding domain"/>
    <property type="match status" value="1"/>
</dbReference>
<dbReference type="InterPro" id="IPR036388">
    <property type="entry name" value="WH-like_DNA-bd_sf"/>
</dbReference>
<dbReference type="STRING" id="1186196.SAMN04489841_0280"/>
<evidence type="ECO:0008006" key="3">
    <source>
        <dbReference type="Google" id="ProtNLM"/>
    </source>
</evidence>
<dbReference type="Proteomes" id="UP000199114">
    <property type="component" value="Unassembled WGS sequence"/>
</dbReference>
<protein>
    <recommendedName>
        <fullName evidence="3">Phage PhiH1 repressor protein</fullName>
    </recommendedName>
</protein>
<keyword evidence="2" id="KW-1185">Reference proteome</keyword>
<name>A0A1H8ZWI8_9EURY</name>
<reference evidence="2" key="1">
    <citation type="submission" date="2016-10" db="EMBL/GenBank/DDBJ databases">
        <authorList>
            <person name="Varghese N."/>
            <person name="Submissions S."/>
        </authorList>
    </citation>
    <scope>NUCLEOTIDE SEQUENCE [LARGE SCALE GENOMIC DNA]</scope>
    <source>
        <strain evidence="2">DSM 25055</strain>
    </source>
</reference>
<dbReference type="SUPFAM" id="SSF46785">
    <property type="entry name" value="Winged helix' DNA-binding domain"/>
    <property type="match status" value="1"/>
</dbReference>
<dbReference type="RefSeq" id="WP_090612041.1">
    <property type="nucleotide sequence ID" value="NZ_FOFD01000001.1"/>
</dbReference>
<proteinExistence type="predicted"/>
<gene>
    <name evidence="1" type="ORF">SAMN04489841_0280</name>
</gene>
<dbReference type="OrthoDB" id="285635at2157"/>
<dbReference type="AlphaFoldDB" id="A0A1H8ZWI8"/>
<evidence type="ECO:0000313" key="2">
    <source>
        <dbReference type="Proteomes" id="UP000199114"/>
    </source>
</evidence>
<sequence length="86" mass="9959">MVERVPWMSPVDYEIMLFFDEHPIQVSPRVLAANIDYDRQYVSKRCRTLSDAGLLTAVETGLYQLTETGCDYLEGELDVRDLEIEE</sequence>
<evidence type="ECO:0000313" key="1">
    <source>
        <dbReference type="EMBL" id="SEP68641.1"/>
    </source>
</evidence>